<dbReference type="GO" id="GO:0000976">
    <property type="term" value="F:transcription cis-regulatory region binding"/>
    <property type="evidence" value="ECO:0007669"/>
    <property type="project" value="TreeGrafter"/>
</dbReference>
<dbReference type="EMBL" id="RZNX01000016">
    <property type="protein sequence ID" value="RUT27756.1"/>
    <property type="molecule type" value="Genomic_DNA"/>
</dbReference>
<feature type="domain" description="HTH tetR-type" evidence="6">
    <location>
        <begin position="8"/>
        <end position="68"/>
    </location>
</feature>
<accession>A0A3S1B516</accession>
<evidence type="ECO:0000256" key="3">
    <source>
        <dbReference type="ARBA" id="ARBA00023125"/>
    </source>
</evidence>
<evidence type="ECO:0000256" key="1">
    <source>
        <dbReference type="ARBA" id="ARBA00022491"/>
    </source>
</evidence>
<dbReference type="InterPro" id="IPR039538">
    <property type="entry name" value="BetI_C"/>
</dbReference>
<dbReference type="PANTHER" id="PTHR30055:SF226">
    <property type="entry name" value="HTH-TYPE TRANSCRIPTIONAL REGULATOR PKSA"/>
    <property type="match status" value="1"/>
</dbReference>
<dbReference type="InterPro" id="IPR009057">
    <property type="entry name" value="Homeodomain-like_sf"/>
</dbReference>
<evidence type="ECO:0000256" key="5">
    <source>
        <dbReference type="PROSITE-ProRule" id="PRU00335"/>
    </source>
</evidence>
<dbReference type="InterPro" id="IPR036271">
    <property type="entry name" value="Tet_transcr_reg_TetR-rel_C_sf"/>
</dbReference>
<dbReference type="PROSITE" id="PS50977">
    <property type="entry name" value="HTH_TETR_2"/>
    <property type="match status" value="1"/>
</dbReference>
<keyword evidence="1" id="KW-0678">Repressor</keyword>
<dbReference type="Gene3D" id="1.10.357.10">
    <property type="entry name" value="Tetracycline Repressor, domain 2"/>
    <property type="match status" value="1"/>
</dbReference>
<dbReference type="RefSeq" id="WP_127201084.1">
    <property type="nucleotide sequence ID" value="NZ_RZNX01000016.1"/>
</dbReference>
<sequence length="197" mass="22222">MPKIVDHEKQKQLLAEATWRIIRRHGMEQASVRHIAEEAGISVGSLRHYFATQSELFAYSMQLVSERVDARISSLPFSGPPLEDMKKVLCQLLPMDEESRSEMEVWIAFMTKALADPSLKALGDQVFEKMRLGIHSIIESLVQLELAAVDLNVDLETARLHSLIDGLAMHAVIRPDSLSPERLEELVTLHLKSLCKL</sequence>
<organism evidence="7 8">
    <name type="scientific">Paenibacillus zeisoli</name>
    <dbReference type="NCBI Taxonomy" id="2496267"/>
    <lineage>
        <taxon>Bacteria</taxon>
        <taxon>Bacillati</taxon>
        <taxon>Bacillota</taxon>
        <taxon>Bacilli</taxon>
        <taxon>Bacillales</taxon>
        <taxon>Paenibacillaceae</taxon>
        <taxon>Paenibacillus</taxon>
    </lineage>
</organism>
<dbReference type="Pfam" id="PF00440">
    <property type="entry name" value="TetR_N"/>
    <property type="match status" value="1"/>
</dbReference>
<dbReference type="InterPro" id="IPR050109">
    <property type="entry name" value="HTH-type_TetR-like_transc_reg"/>
</dbReference>
<comment type="caution">
    <text evidence="7">The sequence shown here is derived from an EMBL/GenBank/DDBJ whole genome shotgun (WGS) entry which is preliminary data.</text>
</comment>
<evidence type="ECO:0000259" key="6">
    <source>
        <dbReference type="PROSITE" id="PS50977"/>
    </source>
</evidence>
<evidence type="ECO:0000256" key="4">
    <source>
        <dbReference type="ARBA" id="ARBA00023163"/>
    </source>
</evidence>
<name>A0A3S1B516_9BACL</name>
<dbReference type="SUPFAM" id="SSF46689">
    <property type="entry name" value="Homeodomain-like"/>
    <property type="match status" value="1"/>
</dbReference>
<dbReference type="InterPro" id="IPR001647">
    <property type="entry name" value="HTH_TetR"/>
</dbReference>
<keyword evidence="4" id="KW-0804">Transcription</keyword>
<dbReference type="Proteomes" id="UP000272464">
    <property type="component" value="Unassembled WGS sequence"/>
</dbReference>
<dbReference type="PROSITE" id="PS01081">
    <property type="entry name" value="HTH_TETR_1"/>
    <property type="match status" value="1"/>
</dbReference>
<evidence type="ECO:0000313" key="8">
    <source>
        <dbReference type="Proteomes" id="UP000272464"/>
    </source>
</evidence>
<evidence type="ECO:0000313" key="7">
    <source>
        <dbReference type="EMBL" id="RUT27756.1"/>
    </source>
</evidence>
<dbReference type="Pfam" id="PF13977">
    <property type="entry name" value="TetR_C_6"/>
    <property type="match status" value="1"/>
</dbReference>
<dbReference type="AlphaFoldDB" id="A0A3S1B516"/>
<dbReference type="InterPro" id="IPR023772">
    <property type="entry name" value="DNA-bd_HTH_TetR-type_CS"/>
</dbReference>
<reference evidence="7 8" key="1">
    <citation type="submission" date="2018-12" db="EMBL/GenBank/DDBJ databases">
        <authorList>
            <person name="Sun L."/>
            <person name="Chen Z."/>
        </authorList>
    </citation>
    <scope>NUCLEOTIDE SEQUENCE [LARGE SCALE GENOMIC DNA]</scope>
    <source>
        <strain evidence="7 8">3-5-3</strain>
    </source>
</reference>
<feature type="DNA-binding region" description="H-T-H motif" evidence="5">
    <location>
        <begin position="31"/>
        <end position="50"/>
    </location>
</feature>
<keyword evidence="3 5" id="KW-0238">DNA-binding</keyword>
<keyword evidence="8" id="KW-1185">Reference proteome</keyword>
<dbReference type="GO" id="GO:0003700">
    <property type="term" value="F:DNA-binding transcription factor activity"/>
    <property type="evidence" value="ECO:0007669"/>
    <property type="project" value="TreeGrafter"/>
</dbReference>
<dbReference type="SUPFAM" id="SSF48498">
    <property type="entry name" value="Tetracyclin repressor-like, C-terminal domain"/>
    <property type="match status" value="1"/>
</dbReference>
<proteinExistence type="predicted"/>
<dbReference type="PANTHER" id="PTHR30055">
    <property type="entry name" value="HTH-TYPE TRANSCRIPTIONAL REGULATOR RUTR"/>
    <property type="match status" value="1"/>
</dbReference>
<dbReference type="OrthoDB" id="9816296at2"/>
<keyword evidence="2" id="KW-0805">Transcription regulation</keyword>
<evidence type="ECO:0000256" key="2">
    <source>
        <dbReference type="ARBA" id="ARBA00023015"/>
    </source>
</evidence>
<gene>
    <name evidence="7" type="ORF">EJP77_20285</name>
</gene>
<protein>
    <submittedName>
        <fullName evidence="7">TetR family transcriptional regulator</fullName>
    </submittedName>
</protein>